<dbReference type="OrthoDB" id="4139357at2759"/>
<dbReference type="Proteomes" id="UP000654913">
    <property type="component" value="Chromosome 7"/>
</dbReference>
<keyword evidence="3" id="KW-1185">Reference proteome</keyword>
<dbReference type="AlphaFoldDB" id="A0A7R8ATT1"/>
<reference evidence="2" key="1">
    <citation type="submission" date="2021-01" db="EMBL/GenBank/DDBJ databases">
        <authorList>
            <consortium name="Aspergillus puulaauensis MK2 genome sequencing consortium"/>
            <person name="Kazuki M."/>
            <person name="Futagami T."/>
        </authorList>
    </citation>
    <scope>NUCLEOTIDE SEQUENCE</scope>
    <source>
        <strain evidence="2">MK2</strain>
    </source>
</reference>
<dbReference type="RefSeq" id="XP_041561296.1">
    <property type="nucleotide sequence ID" value="XM_041695580.1"/>
</dbReference>
<reference evidence="2" key="2">
    <citation type="submission" date="2021-02" db="EMBL/GenBank/DDBJ databases">
        <title>Aspergillus puulaauensis MK2 genome sequence.</title>
        <authorList>
            <person name="Futagami T."/>
            <person name="Mori K."/>
            <person name="Kadooka C."/>
            <person name="Tanaka T."/>
        </authorList>
    </citation>
    <scope>NUCLEOTIDE SEQUENCE</scope>
    <source>
        <strain evidence="2">MK2</strain>
    </source>
</reference>
<feature type="compositionally biased region" description="Basic and acidic residues" evidence="1">
    <location>
        <begin position="38"/>
        <end position="50"/>
    </location>
</feature>
<feature type="region of interest" description="Disordered" evidence="1">
    <location>
        <begin position="1"/>
        <end position="75"/>
    </location>
</feature>
<evidence type="ECO:0000256" key="1">
    <source>
        <dbReference type="SAM" id="MobiDB-lite"/>
    </source>
</evidence>
<dbReference type="EMBL" id="AP024449">
    <property type="protein sequence ID" value="BCS29110.1"/>
    <property type="molecule type" value="Genomic_DNA"/>
</dbReference>
<dbReference type="GeneID" id="64979107"/>
<organism evidence="2 3">
    <name type="scientific">Aspergillus puulaauensis</name>
    <dbReference type="NCBI Taxonomy" id="1220207"/>
    <lineage>
        <taxon>Eukaryota</taxon>
        <taxon>Fungi</taxon>
        <taxon>Dikarya</taxon>
        <taxon>Ascomycota</taxon>
        <taxon>Pezizomycotina</taxon>
        <taxon>Eurotiomycetes</taxon>
        <taxon>Eurotiomycetidae</taxon>
        <taxon>Eurotiales</taxon>
        <taxon>Aspergillaceae</taxon>
        <taxon>Aspergillus</taxon>
    </lineage>
</organism>
<name>A0A7R8ATT1_9EURO</name>
<evidence type="ECO:0000313" key="2">
    <source>
        <dbReference type="EMBL" id="BCS29110.1"/>
    </source>
</evidence>
<gene>
    <name evidence="2" type="ORF">APUU_70680S</name>
</gene>
<accession>A0A7R8ATT1</accession>
<sequence>MPFGINPFSKQDHDFPGVIVPLSNAPAHSHPNPQASPDPEKKVGPDDKTDTGSLDRAPSAENGVGSIHSHQPSHDGPLTLEILRAEVENDVVASGHDSAYDRKAKVINRAIQDIGMGRYQWRLFALCGFGWLADNLWLQVRRWHFHFLTLPIFCNIHANSVGCCAHVAPTDAGVRRR</sequence>
<proteinExistence type="predicted"/>
<evidence type="ECO:0000313" key="3">
    <source>
        <dbReference type="Proteomes" id="UP000654913"/>
    </source>
</evidence>
<dbReference type="KEGG" id="apuu:APUU_70680S"/>
<protein>
    <submittedName>
        <fullName evidence="2">Uncharacterized protein</fullName>
    </submittedName>
</protein>